<comment type="caution">
    <text evidence="2">The sequence shown here is derived from an EMBL/GenBank/DDBJ whole genome shotgun (WGS) entry which is preliminary data.</text>
</comment>
<keyword evidence="1" id="KW-1133">Transmembrane helix</keyword>
<evidence type="ECO:0000313" key="2">
    <source>
        <dbReference type="EMBL" id="MPM65969.1"/>
    </source>
</evidence>
<keyword evidence="1" id="KW-0812">Transmembrane</keyword>
<keyword evidence="1" id="KW-0472">Membrane</keyword>
<feature type="transmembrane region" description="Helical" evidence="1">
    <location>
        <begin position="25"/>
        <end position="44"/>
    </location>
</feature>
<evidence type="ECO:0000256" key="1">
    <source>
        <dbReference type="SAM" id="Phobius"/>
    </source>
</evidence>
<accession>A0A645BKF0</accession>
<name>A0A645BKF0_9ZZZZ</name>
<dbReference type="AlphaFoldDB" id="A0A645BKF0"/>
<reference evidence="2" key="1">
    <citation type="submission" date="2019-08" db="EMBL/GenBank/DDBJ databases">
        <authorList>
            <person name="Kucharzyk K."/>
            <person name="Murdoch R.W."/>
            <person name="Higgins S."/>
            <person name="Loffler F."/>
        </authorList>
    </citation>
    <scope>NUCLEOTIDE SEQUENCE</scope>
</reference>
<organism evidence="2">
    <name type="scientific">bioreactor metagenome</name>
    <dbReference type="NCBI Taxonomy" id="1076179"/>
    <lineage>
        <taxon>unclassified sequences</taxon>
        <taxon>metagenomes</taxon>
        <taxon>ecological metagenomes</taxon>
    </lineage>
</organism>
<gene>
    <name evidence="2" type="ORF">SDC9_112873</name>
</gene>
<proteinExistence type="predicted"/>
<sequence>MKTFASLAIYMGIGFLLSFIINKEYIYLIVSIIMFAIGIILSIINSKRK</sequence>
<dbReference type="EMBL" id="VSSQ01020813">
    <property type="protein sequence ID" value="MPM65969.1"/>
    <property type="molecule type" value="Genomic_DNA"/>
</dbReference>
<protein>
    <submittedName>
        <fullName evidence="2">Uncharacterized protein</fullName>
    </submittedName>
</protein>